<dbReference type="SUPFAM" id="SSF56672">
    <property type="entry name" value="DNA/RNA polymerases"/>
    <property type="match status" value="1"/>
</dbReference>
<organism evidence="2">
    <name type="scientific">Nicotiana tabacum</name>
    <name type="common">Common tobacco</name>
    <dbReference type="NCBI Taxonomy" id="4097"/>
    <lineage>
        <taxon>Eukaryota</taxon>
        <taxon>Viridiplantae</taxon>
        <taxon>Streptophyta</taxon>
        <taxon>Embryophyta</taxon>
        <taxon>Tracheophyta</taxon>
        <taxon>Spermatophyta</taxon>
        <taxon>Magnoliopsida</taxon>
        <taxon>eudicotyledons</taxon>
        <taxon>Gunneridae</taxon>
        <taxon>Pentapetalae</taxon>
        <taxon>asterids</taxon>
        <taxon>lamiids</taxon>
        <taxon>Solanales</taxon>
        <taxon>Solanaceae</taxon>
        <taxon>Nicotianoideae</taxon>
        <taxon>Nicotianeae</taxon>
        <taxon>Nicotiana</taxon>
    </lineage>
</organism>
<dbReference type="OrthoDB" id="1740642at2759"/>
<feature type="domain" description="Reverse transcriptase Ty1/copia-type" evidence="1">
    <location>
        <begin position="77"/>
        <end position="121"/>
    </location>
</feature>
<feature type="domain" description="Reverse transcriptase Ty1/copia-type" evidence="1">
    <location>
        <begin position="125"/>
        <end position="178"/>
    </location>
</feature>
<dbReference type="KEGG" id="nta:107774991"/>
<reference evidence="2" key="1">
    <citation type="submission" date="2025-08" db="UniProtKB">
        <authorList>
            <consortium name="RefSeq"/>
        </authorList>
    </citation>
    <scope>IDENTIFICATION</scope>
</reference>
<dbReference type="AlphaFoldDB" id="A0A1S3YDR3"/>
<protein>
    <recommendedName>
        <fullName evidence="1">Reverse transcriptase Ty1/copia-type domain-containing protein</fullName>
    </recommendedName>
</protein>
<evidence type="ECO:0000259" key="1">
    <source>
        <dbReference type="Pfam" id="PF07727"/>
    </source>
</evidence>
<dbReference type="RefSeq" id="XP_016450138.1">
    <property type="nucleotide sequence ID" value="XM_016594652.1"/>
</dbReference>
<dbReference type="PANTHER" id="PTHR11439:SF483">
    <property type="entry name" value="PEPTIDE SYNTHASE GLIP-LIKE, PUTATIVE (AFU_ORTHOLOGUE AFUA_3G12920)-RELATED"/>
    <property type="match status" value="1"/>
</dbReference>
<dbReference type="InterPro" id="IPR043502">
    <property type="entry name" value="DNA/RNA_pol_sf"/>
</dbReference>
<sequence>MKTRRALKKKTNIALISHIEPKKIEEAIKNSIWVHTMQEKLDQSDKNQVWKLLRRPADAILIGTKWGFRNKLIEDVKMDVKSVFFNGFIDEEVYAKQPPGFEDSKFPYHMYKLTKVLYGNKLNDPGNIVIQVYVDDIIFGNANPLLCKEFANLMQSEFEMSMMGELAFFLGLQIQQSEVGTFQSAPKESHLTAVKRIIRYLIGTISYRLWYPHSNNFKLEGFSYADLA</sequence>
<proteinExistence type="predicted"/>
<name>A0A1S3YDR3_TOBAC</name>
<evidence type="ECO:0000313" key="2">
    <source>
        <dbReference type="RefSeq" id="XP_016450138.1"/>
    </source>
</evidence>
<dbReference type="InterPro" id="IPR013103">
    <property type="entry name" value="RVT_2"/>
</dbReference>
<accession>A0A1S3YDR3</accession>
<dbReference type="Pfam" id="PF07727">
    <property type="entry name" value="RVT_2"/>
    <property type="match status" value="2"/>
</dbReference>
<dbReference type="PaxDb" id="4097-A0A1S3YDR3"/>
<gene>
    <name evidence="2" type="primary">LOC107774991</name>
</gene>
<dbReference type="OMA" id="TISYRLW"/>
<dbReference type="PANTHER" id="PTHR11439">
    <property type="entry name" value="GAG-POL-RELATED RETROTRANSPOSON"/>
    <property type="match status" value="1"/>
</dbReference>